<dbReference type="eggNOG" id="ENOG502T247">
    <property type="taxonomic scope" value="Eukaryota"/>
</dbReference>
<protein>
    <recommendedName>
        <fullName evidence="4">Extracellular membrane protein CFEM domain-containing protein</fullName>
    </recommendedName>
</protein>
<gene>
    <name evidence="2" type="ORF">GLAREA_11024</name>
</gene>
<keyword evidence="3" id="KW-1185">Reference proteome</keyword>
<evidence type="ECO:0000256" key="1">
    <source>
        <dbReference type="SAM" id="SignalP"/>
    </source>
</evidence>
<organism evidence="2 3">
    <name type="scientific">Glarea lozoyensis (strain ATCC 20868 / MF5171)</name>
    <dbReference type="NCBI Taxonomy" id="1116229"/>
    <lineage>
        <taxon>Eukaryota</taxon>
        <taxon>Fungi</taxon>
        <taxon>Dikarya</taxon>
        <taxon>Ascomycota</taxon>
        <taxon>Pezizomycotina</taxon>
        <taxon>Leotiomycetes</taxon>
        <taxon>Helotiales</taxon>
        <taxon>Helotiaceae</taxon>
        <taxon>Glarea</taxon>
    </lineage>
</organism>
<sequence length="189" mass="19605">MPSTLYSLLVLALALSQAVSQSIYIDRVREYGSLPCCAQIPVSYVVRNMRNGCGDNNALTSYNCFCTSSSSFFRSLISTEVVTGCPGNDTAAEQAVNVFSRYCAVGATGSQTPLGVSAVRTTCRASTSSVATPAASPASTQARLTSTLAASPTTSLPPPANSSEGLGSVKVVDVFLMVMFLVLAVACVY</sequence>
<dbReference type="EMBL" id="KE145354">
    <property type="protein sequence ID" value="EPE35325.1"/>
    <property type="molecule type" value="Genomic_DNA"/>
</dbReference>
<evidence type="ECO:0000313" key="2">
    <source>
        <dbReference type="EMBL" id="EPE35325.1"/>
    </source>
</evidence>
<dbReference type="STRING" id="1116229.S3DC92"/>
<reference evidence="2 3" key="1">
    <citation type="journal article" date="2013" name="BMC Genomics">
        <title>Genomics-driven discovery of the pneumocandin biosynthetic gene cluster in the fungus Glarea lozoyensis.</title>
        <authorList>
            <person name="Chen L."/>
            <person name="Yue Q."/>
            <person name="Zhang X."/>
            <person name="Xiang M."/>
            <person name="Wang C."/>
            <person name="Li S."/>
            <person name="Che Y."/>
            <person name="Ortiz-Lopez F.J."/>
            <person name="Bills G.F."/>
            <person name="Liu X."/>
            <person name="An Z."/>
        </authorList>
    </citation>
    <scope>NUCLEOTIDE SEQUENCE [LARGE SCALE GENOMIC DNA]</scope>
    <source>
        <strain evidence="3">ATCC 20868 / MF5171</strain>
    </source>
</reference>
<name>S3DC92_GLAL2</name>
<dbReference type="RefSeq" id="XP_008077404.1">
    <property type="nucleotide sequence ID" value="XM_008079213.1"/>
</dbReference>
<keyword evidence="1" id="KW-0732">Signal</keyword>
<dbReference type="Proteomes" id="UP000016922">
    <property type="component" value="Unassembled WGS sequence"/>
</dbReference>
<dbReference type="AlphaFoldDB" id="S3DC92"/>
<evidence type="ECO:0008006" key="4">
    <source>
        <dbReference type="Google" id="ProtNLM"/>
    </source>
</evidence>
<feature type="chain" id="PRO_5004508352" description="Extracellular membrane protein CFEM domain-containing protein" evidence="1">
    <location>
        <begin position="21"/>
        <end position="189"/>
    </location>
</feature>
<dbReference type="HOGENOM" id="CLU_1434563_0_0_1"/>
<evidence type="ECO:0000313" key="3">
    <source>
        <dbReference type="Proteomes" id="UP000016922"/>
    </source>
</evidence>
<dbReference type="OMA" id="CATSIWS"/>
<feature type="signal peptide" evidence="1">
    <location>
        <begin position="1"/>
        <end position="20"/>
    </location>
</feature>
<dbReference type="KEGG" id="glz:GLAREA_11024"/>
<dbReference type="OrthoDB" id="3564856at2759"/>
<dbReference type="GeneID" id="19470066"/>
<proteinExistence type="predicted"/>
<accession>S3DC92</accession>